<dbReference type="Proteomes" id="UP001415857">
    <property type="component" value="Unassembled WGS sequence"/>
</dbReference>
<evidence type="ECO:0000313" key="3">
    <source>
        <dbReference type="EMBL" id="KAK9276869.1"/>
    </source>
</evidence>
<evidence type="ECO:0000259" key="2">
    <source>
        <dbReference type="SMART" id="SM00856"/>
    </source>
</evidence>
<dbReference type="PANTHER" id="PTHR31080:SF64">
    <property type="entry name" value="PLANT INVERTASE_PECTIN METHYLESTERASE INHIBITOR SUPERFAMILY PROTEIN"/>
    <property type="match status" value="1"/>
</dbReference>
<comment type="caution">
    <text evidence="3">The sequence shown here is derived from an EMBL/GenBank/DDBJ whole genome shotgun (WGS) entry which is preliminary data.</text>
</comment>
<proteinExistence type="predicted"/>
<evidence type="ECO:0000313" key="4">
    <source>
        <dbReference type="Proteomes" id="UP001415857"/>
    </source>
</evidence>
<evidence type="ECO:0000256" key="1">
    <source>
        <dbReference type="ARBA" id="ARBA00022729"/>
    </source>
</evidence>
<sequence length="214" mass="23618">MKSQSITIRNTMKSQRPLFLLSLYSSALLFLLQPITAVGYLTPTANDTDFIRTSCGATLYPELCYNSLAGYAYAVQQDPAQLARVAIRVSLSKTRHMASYVSNLSRQADYGAPPRVVAALHDCFTNFDDAVDQIRGSLKEMRRLGSGESLRFQMSNVQTWMSAALTDVDTCTDGFEDAPDGQVKTDVCERVTKVREFTSNALALINSYASKETP</sequence>
<dbReference type="FunFam" id="1.20.140.40:FF:000005">
    <property type="entry name" value="Pectin methylesterase inhibitor 1"/>
    <property type="match status" value="1"/>
</dbReference>
<dbReference type="SMART" id="SM00856">
    <property type="entry name" value="PMEI"/>
    <property type="match status" value="1"/>
</dbReference>
<dbReference type="CDD" id="cd15798">
    <property type="entry name" value="PMEI-like_3"/>
    <property type="match status" value="1"/>
</dbReference>
<dbReference type="Gene3D" id="1.20.140.40">
    <property type="entry name" value="Invertase/pectin methylesterase inhibitor family protein"/>
    <property type="match status" value="1"/>
</dbReference>
<dbReference type="InterPro" id="IPR035513">
    <property type="entry name" value="Invertase/methylesterase_inhib"/>
</dbReference>
<dbReference type="NCBIfam" id="TIGR01614">
    <property type="entry name" value="PME_inhib"/>
    <property type="match status" value="1"/>
</dbReference>
<name>A0AAP0RFV7_LIQFO</name>
<dbReference type="Pfam" id="PF04043">
    <property type="entry name" value="PMEI"/>
    <property type="match status" value="1"/>
</dbReference>
<reference evidence="3 4" key="1">
    <citation type="journal article" date="2024" name="Plant J.">
        <title>Genome sequences and population genomics reveal climatic adaptation and genomic divergence between two closely related sweetgum species.</title>
        <authorList>
            <person name="Xu W.Q."/>
            <person name="Ren C.Q."/>
            <person name="Zhang X.Y."/>
            <person name="Comes H.P."/>
            <person name="Liu X.H."/>
            <person name="Li Y.G."/>
            <person name="Kettle C.J."/>
            <person name="Jalonen R."/>
            <person name="Gaisberger H."/>
            <person name="Ma Y.Z."/>
            <person name="Qiu Y.X."/>
        </authorList>
    </citation>
    <scope>NUCLEOTIDE SEQUENCE [LARGE SCALE GENOMIC DNA]</scope>
    <source>
        <strain evidence="3">Hangzhou</strain>
    </source>
</reference>
<dbReference type="InterPro" id="IPR051955">
    <property type="entry name" value="PME_Inhibitor"/>
</dbReference>
<dbReference type="InterPro" id="IPR006501">
    <property type="entry name" value="Pectinesterase_inhib_dom"/>
</dbReference>
<organism evidence="3 4">
    <name type="scientific">Liquidambar formosana</name>
    <name type="common">Formosan gum</name>
    <dbReference type="NCBI Taxonomy" id="63359"/>
    <lineage>
        <taxon>Eukaryota</taxon>
        <taxon>Viridiplantae</taxon>
        <taxon>Streptophyta</taxon>
        <taxon>Embryophyta</taxon>
        <taxon>Tracheophyta</taxon>
        <taxon>Spermatophyta</taxon>
        <taxon>Magnoliopsida</taxon>
        <taxon>eudicotyledons</taxon>
        <taxon>Gunneridae</taxon>
        <taxon>Pentapetalae</taxon>
        <taxon>Saxifragales</taxon>
        <taxon>Altingiaceae</taxon>
        <taxon>Liquidambar</taxon>
    </lineage>
</organism>
<dbReference type="PANTHER" id="PTHR31080">
    <property type="entry name" value="PECTINESTERASE INHIBITOR-LIKE"/>
    <property type="match status" value="1"/>
</dbReference>
<dbReference type="EMBL" id="JBBPBK010000010">
    <property type="protein sequence ID" value="KAK9276869.1"/>
    <property type="molecule type" value="Genomic_DNA"/>
</dbReference>
<dbReference type="AlphaFoldDB" id="A0AAP0RFV7"/>
<gene>
    <name evidence="3" type="ORF">L1049_006406</name>
</gene>
<accession>A0AAP0RFV7</accession>
<feature type="domain" description="Pectinesterase inhibitor" evidence="2">
    <location>
        <begin position="46"/>
        <end position="204"/>
    </location>
</feature>
<dbReference type="GO" id="GO:0046910">
    <property type="term" value="F:pectinesterase inhibitor activity"/>
    <property type="evidence" value="ECO:0007669"/>
    <property type="project" value="UniProtKB-ARBA"/>
</dbReference>
<keyword evidence="1" id="KW-0732">Signal</keyword>
<protein>
    <recommendedName>
        <fullName evidence="2">Pectinesterase inhibitor domain-containing protein</fullName>
    </recommendedName>
</protein>
<keyword evidence="4" id="KW-1185">Reference proteome</keyword>
<dbReference type="SUPFAM" id="SSF101148">
    <property type="entry name" value="Plant invertase/pectin methylesterase inhibitor"/>
    <property type="match status" value="1"/>
</dbReference>